<keyword evidence="1" id="KW-0175">Coiled coil</keyword>
<sequence>MVLGGAWRSLVNQEEKFKQQLAELNDQLTASDTERNKLLYQMEELQRDVIVKNSGVDRRGGGVGDLERINHPPVRASRVLREKRLGDISLARERTAVYKASVVPFLAYPVSTVILHTCKEAELTAAHKDSELVRKRMNRLEEDLNEFKQKNMELAEELVRKAGELH</sequence>
<dbReference type="EMBL" id="OE001448">
    <property type="protein sequence ID" value="CAD7456835.1"/>
    <property type="molecule type" value="Genomic_DNA"/>
</dbReference>
<evidence type="ECO:0000256" key="1">
    <source>
        <dbReference type="SAM" id="Coils"/>
    </source>
</evidence>
<protein>
    <submittedName>
        <fullName evidence="2">Uncharacterized protein</fullName>
    </submittedName>
</protein>
<dbReference type="AlphaFoldDB" id="A0A7R9IEG5"/>
<accession>A0A7R9IEG5</accession>
<organism evidence="2">
    <name type="scientific">Timema tahoe</name>
    <dbReference type="NCBI Taxonomy" id="61484"/>
    <lineage>
        <taxon>Eukaryota</taxon>
        <taxon>Metazoa</taxon>
        <taxon>Ecdysozoa</taxon>
        <taxon>Arthropoda</taxon>
        <taxon>Hexapoda</taxon>
        <taxon>Insecta</taxon>
        <taxon>Pterygota</taxon>
        <taxon>Neoptera</taxon>
        <taxon>Polyneoptera</taxon>
        <taxon>Phasmatodea</taxon>
        <taxon>Timematodea</taxon>
        <taxon>Timematoidea</taxon>
        <taxon>Timematidae</taxon>
        <taxon>Timema</taxon>
    </lineage>
</organism>
<evidence type="ECO:0000313" key="2">
    <source>
        <dbReference type="EMBL" id="CAD7456835.1"/>
    </source>
</evidence>
<feature type="coiled-coil region" evidence="1">
    <location>
        <begin position="130"/>
        <end position="164"/>
    </location>
</feature>
<proteinExistence type="predicted"/>
<reference evidence="2" key="1">
    <citation type="submission" date="2020-11" db="EMBL/GenBank/DDBJ databases">
        <authorList>
            <person name="Tran Van P."/>
        </authorList>
    </citation>
    <scope>NUCLEOTIDE SEQUENCE</scope>
</reference>
<gene>
    <name evidence="2" type="ORF">TTEB3V08_LOCUS4850</name>
</gene>
<name>A0A7R9IEG5_9NEOP</name>